<sequence length="331" mass="36203">MTAVSPASPSTLIVIPCLNEALHIEALIENVRPSLDVLEAKVVIADGGSTDGTRDIARRLCEEDPRVLFLDNPKRIQSAAVNRAVAELGAGLDYLIRIDAHATYPDDYCERLVEEALATGADSVVVAMQTEGFSTFQKATAYAQNSKLGNGGSKHRTGAAGHWAEHGHHALMRIAAFAAVGGYDETFSHNEDAELDYRLGRAGYRIWMTDRTSMVYYPRTRIVPLFKQYFGYGRGRAKNILKHLAMPGLRQMLPLGVATVAFGALLAIINWAAIIPFGVWAAACLGYGVWMAVSERNPYGPLAAVSAMVMHLAWSAGFWRELLDFRPRVPQ</sequence>
<keyword evidence="5 6" id="KW-0472">Membrane</keyword>
<comment type="subcellular location">
    <subcellularLocation>
        <location evidence="1">Cell membrane</location>
    </subcellularLocation>
</comment>
<keyword evidence="2" id="KW-1003">Cell membrane</keyword>
<dbReference type="CDD" id="cd02525">
    <property type="entry name" value="Succinoglycan_BP_ExoA"/>
    <property type="match status" value="1"/>
</dbReference>
<keyword evidence="4 8" id="KW-0808">Transferase</keyword>
<evidence type="ECO:0000256" key="6">
    <source>
        <dbReference type="SAM" id="Phobius"/>
    </source>
</evidence>
<dbReference type="SUPFAM" id="SSF53448">
    <property type="entry name" value="Nucleotide-diphospho-sugar transferases"/>
    <property type="match status" value="1"/>
</dbReference>
<dbReference type="PANTHER" id="PTHR43646:SF2">
    <property type="entry name" value="GLYCOSYLTRANSFERASE 2-LIKE DOMAIN-CONTAINING PROTEIN"/>
    <property type="match status" value="1"/>
</dbReference>
<gene>
    <name evidence="8" type="primary">exoA</name>
</gene>
<dbReference type="Gene3D" id="3.90.550.10">
    <property type="entry name" value="Spore Coat Polysaccharide Biosynthesis Protein SpsA, Chain A"/>
    <property type="match status" value="1"/>
</dbReference>
<feature type="domain" description="Glycosyltransferase 2-like" evidence="7">
    <location>
        <begin position="13"/>
        <end position="177"/>
    </location>
</feature>
<evidence type="ECO:0000256" key="5">
    <source>
        <dbReference type="ARBA" id="ARBA00023136"/>
    </source>
</evidence>
<evidence type="ECO:0000256" key="1">
    <source>
        <dbReference type="ARBA" id="ARBA00004236"/>
    </source>
</evidence>
<name>O69057_RHIFR</name>
<keyword evidence="6" id="KW-0812">Transmembrane</keyword>
<evidence type="ECO:0000256" key="3">
    <source>
        <dbReference type="ARBA" id="ARBA00022676"/>
    </source>
</evidence>
<feature type="transmembrane region" description="Helical" evidence="6">
    <location>
        <begin position="299"/>
        <end position="319"/>
    </location>
</feature>
<dbReference type="EMBL" id="AF061245">
    <property type="protein sequence ID" value="AAC15803.1"/>
    <property type="molecule type" value="Genomic_DNA"/>
</dbReference>
<dbReference type="Pfam" id="PF00535">
    <property type="entry name" value="Glycos_transf_2"/>
    <property type="match status" value="1"/>
</dbReference>
<dbReference type="InterPro" id="IPR001173">
    <property type="entry name" value="Glyco_trans_2-like"/>
</dbReference>
<feature type="transmembrane region" description="Helical" evidence="6">
    <location>
        <begin position="252"/>
        <end position="279"/>
    </location>
</feature>
<evidence type="ECO:0000259" key="7">
    <source>
        <dbReference type="Pfam" id="PF00535"/>
    </source>
</evidence>
<dbReference type="CAZy" id="GT2">
    <property type="family name" value="Glycosyltransferase Family 2"/>
</dbReference>
<dbReference type="PANTHER" id="PTHR43646">
    <property type="entry name" value="GLYCOSYLTRANSFERASE"/>
    <property type="match status" value="1"/>
</dbReference>
<proteinExistence type="predicted"/>
<dbReference type="GO" id="GO:0005886">
    <property type="term" value="C:plasma membrane"/>
    <property type="evidence" value="ECO:0007669"/>
    <property type="project" value="UniProtKB-SubCell"/>
</dbReference>
<evidence type="ECO:0000313" key="8">
    <source>
        <dbReference type="EMBL" id="AAC15803.1"/>
    </source>
</evidence>
<accession>O69057</accession>
<keyword evidence="6" id="KW-1133">Transmembrane helix</keyword>
<keyword evidence="3" id="KW-0328">Glycosyltransferase</keyword>
<dbReference type="GO" id="GO:0016757">
    <property type="term" value="F:glycosyltransferase activity"/>
    <property type="evidence" value="ECO:0007669"/>
    <property type="project" value="UniProtKB-KW"/>
</dbReference>
<organism evidence="8">
    <name type="scientific">Rhizobium fredii</name>
    <name type="common">Sinorhizobium fredii</name>
    <dbReference type="NCBI Taxonomy" id="380"/>
    <lineage>
        <taxon>Bacteria</taxon>
        <taxon>Pseudomonadati</taxon>
        <taxon>Pseudomonadota</taxon>
        <taxon>Alphaproteobacteria</taxon>
        <taxon>Hyphomicrobiales</taxon>
        <taxon>Rhizobiaceae</taxon>
        <taxon>Sinorhizobium/Ensifer group</taxon>
        <taxon>Sinorhizobium</taxon>
    </lineage>
</organism>
<reference evidence="8" key="1">
    <citation type="submission" date="1998-04" db="EMBL/GenBank/DDBJ databases">
        <authorList>
            <person name="Krishnan H.B."/>
            <person name="Pueppke S.G."/>
        </authorList>
    </citation>
    <scope>NUCLEOTIDE SEQUENCE</scope>
    <source>
        <strain evidence="8">USDA208</strain>
    </source>
</reference>
<dbReference type="InterPro" id="IPR029044">
    <property type="entry name" value="Nucleotide-diphossugar_trans"/>
</dbReference>
<evidence type="ECO:0000256" key="2">
    <source>
        <dbReference type="ARBA" id="ARBA00022475"/>
    </source>
</evidence>
<protein>
    <submittedName>
        <fullName evidence="8">Glucosyl transferase ExoA</fullName>
    </submittedName>
</protein>
<dbReference type="AlphaFoldDB" id="O69057"/>
<evidence type="ECO:0000256" key="4">
    <source>
        <dbReference type="ARBA" id="ARBA00022679"/>
    </source>
</evidence>